<evidence type="ECO:0000256" key="1">
    <source>
        <dbReference type="SAM" id="Coils"/>
    </source>
</evidence>
<dbReference type="InterPro" id="IPR001478">
    <property type="entry name" value="PDZ"/>
</dbReference>
<proteinExistence type="predicted"/>
<dbReference type="InterPro" id="IPR036034">
    <property type="entry name" value="PDZ_sf"/>
</dbReference>
<feature type="coiled-coil region" evidence="1">
    <location>
        <begin position="47"/>
        <end position="88"/>
    </location>
</feature>
<protein>
    <recommendedName>
        <fullName evidence="3">PDZ domain-containing protein</fullName>
    </recommendedName>
</protein>
<evidence type="ECO:0000259" key="3">
    <source>
        <dbReference type="PROSITE" id="PS50106"/>
    </source>
</evidence>
<dbReference type="EMBL" id="CAJNIZ010012624">
    <property type="protein sequence ID" value="CAE7336014.1"/>
    <property type="molecule type" value="Genomic_DNA"/>
</dbReference>
<dbReference type="Proteomes" id="UP000649617">
    <property type="component" value="Unassembled WGS sequence"/>
</dbReference>
<feature type="region of interest" description="Disordered" evidence="2">
    <location>
        <begin position="104"/>
        <end position="132"/>
    </location>
</feature>
<dbReference type="Gene3D" id="2.30.42.10">
    <property type="match status" value="1"/>
</dbReference>
<evidence type="ECO:0000256" key="2">
    <source>
        <dbReference type="SAM" id="MobiDB-lite"/>
    </source>
</evidence>
<comment type="caution">
    <text evidence="4">The sequence shown here is derived from an EMBL/GenBank/DDBJ whole genome shotgun (WGS) entry which is preliminary data.</text>
</comment>
<keyword evidence="5" id="KW-1185">Reference proteome</keyword>
<dbReference type="OrthoDB" id="448022at2759"/>
<dbReference type="PROSITE" id="PS50106">
    <property type="entry name" value="PDZ"/>
    <property type="match status" value="1"/>
</dbReference>
<dbReference type="AlphaFoldDB" id="A0A812PJ47"/>
<reference evidence="4" key="1">
    <citation type="submission" date="2021-02" db="EMBL/GenBank/DDBJ databases">
        <authorList>
            <person name="Dougan E. K."/>
            <person name="Rhodes N."/>
            <person name="Thang M."/>
            <person name="Chan C."/>
        </authorList>
    </citation>
    <scope>NUCLEOTIDE SEQUENCE</scope>
</reference>
<gene>
    <name evidence="4" type="ORF">SPIL2461_LOCUS7867</name>
</gene>
<evidence type="ECO:0000313" key="5">
    <source>
        <dbReference type="Proteomes" id="UP000649617"/>
    </source>
</evidence>
<feature type="domain" description="PDZ" evidence="3">
    <location>
        <begin position="212"/>
        <end position="274"/>
    </location>
</feature>
<evidence type="ECO:0000313" key="4">
    <source>
        <dbReference type="EMBL" id="CAE7336014.1"/>
    </source>
</evidence>
<name>A0A812PJ47_SYMPI</name>
<sequence>MSWFIFCSSDAACQAIRELVLSEVEYKVQEKTDEMWSRGKQVVAQMKQRHQQTVQQHLDEIASLQKSSQDLEEENLRLKQIVQELATKLAAVGGNYLNGKKDFSPDSCASTTAEEPEVTKHAEAPMPYTPRPRVDPDAMVLPEVPGFPLPTSPIPLSPAAPISLAESLGQVTPQRQPLSLVNSLTPTMEMPSPFTVNGRAGAGMIGGNGIYSFTLRKADGAELGLNVSHSTEERVLCVESIRPGGAVDSWNRQCLGGPVAEKAVRHGDRIISVNHICYDPNKMLQECKEKQLLKLTIARGNVSLPSAPTQ</sequence>
<organism evidence="4 5">
    <name type="scientific">Symbiodinium pilosum</name>
    <name type="common">Dinoflagellate</name>
    <dbReference type="NCBI Taxonomy" id="2952"/>
    <lineage>
        <taxon>Eukaryota</taxon>
        <taxon>Sar</taxon>
        <taxon>Alveolata</taxon>
        <taxon>Dinophyceae</taxon>
        <taxon>Suessiales</taxon>
        <taxon>Symbiodiniaceae</taxon>
        <taxon>Symbiodinium</taxon>
    </lineage>
</organism>
<accession>A0A812PJ47</accession>
<keyword evidence="1" id="KW-0175">Coiled coil</keyword>
<feature type="non-terminal residue" evidence="4">
    <location>
        <position position="310"/>
    </location>
</feature>
<dbReference type="SUPFAM" id="SSF50156">
    <property type="entry name" value="PDZ domain-like"/>
    <property type="match status" value="1"/>
</dbReference>